<dbReference type="PANTHER" id="PTHR46734">
    <property type="entry name" value="TELOMERIC REPEAT-BINDING FACTOR 1 TERF1"/>
    <property type="match status" value="1"/>
</dbReference>
<dbReference type="InterPro" id="IPR009057">
    <property type="entry name" value="Homeodomain-like_sf"/>
</dbReference>
<feature type="domain" description="Myb-like" evidence="3">
    <location>
        <begin position="510"/>
        <end position="562"/>
    </location>
</feature>
<accession>A0AAV9IXT4</accession>
<dbReference type="PANTHER" id="PTHR46734:SF1">
    <property type="entry name" value="TELOMERIC REPEAT-BINDING FACTOR 1"/>
    <property type="match status" value="1"/>
</dbReference>
<proteinExistence type="predicted"/>
<dbReference type="CDD" id="cd11660">
    <property type="entry name" value="SANT_TRF"/>
    <property type="match status" value="2"/>
</dbReference>
<evidence type="ECO:0000313" key="5">
    <source>
        <dbReference type="Proteomes" id="UP001301350"/>
    </source>
</evidence>
<reference evidence="4 5" key="1">
    <citation type="submission" date="2022-07" db="EMBL/GenBank/DDBJ databases">
        <title>Genome-wide signatures of adaptation to extreme environments.</title>
        <authorList>
            <person name="Cho C.H."/>
            <person name="Yoon H.S."/>
        </authorList>
    </citation>
    <scope>NUCLEOTIDE SEQUENCE [LARGE SCALE GENOMIC DNA]</scope>
    <source>
        <strain evidence="4 5">DBV 063 E5</strain>
    </source>
</reference>
<dbReference type="InterPro" id="IPR001005">
    <property type="entry name" value="SANT/Myb"/>
</dbReference>
<dbReference type="EMBL" id="JANCYW010000011">
    <property type="protein sequence ID" value="KAK4537099.1"/>
    <property type="molecule type" value="Genomic_DNA"/>
</dbReference>
<evidence type="ECO:0000259" key="3">
    <source>
        <dbReference type="SMART" id="SM00717"/>
    </source>
</evidence>
<dbReference type="SMART" id="SM00717">
    <property type="entry name" value="SANT"/>
    <property type="match status" value="2"/>
</dbReference>
<evidence type="ECO:0000313" key="4">
    <source>
        <dbReference type="EMBL" id="KAK4537099.1"/>
    </source>
</evidence>
<keyword evidence="5" id="KW-1185">Reference proteome</keyword>
<gene>
    <name evidence="4" type="ORF">CDCA_CDCA11G3124</name>
</gene>
<dbReference type="AlphaFoldDB" id="A0AAV9IXT4"/>
<comment type="caution">
    <text evidence="4">The sequence shown here is derived from an EMBL/GenBank/DDBJ whole genome shotgun (WGS) entry which is preliminary data.</text>
</comment>
<feature type="region of interest" description="Disordered" evidence="2">
    <location>
        <begin position="279"/>
        <end position="359"/>
    </location>
</feature>
<organism evidence="4 5">
    <name type="scientific">Cyanidium caldarium</name>
    <name type="common">Red alga</name>
    <dbReference type="NCBI Taxonomy" id="2771"/>
    <lineage>
        <taxon>Eukaryota</taxon>
        <taxon>Rhodophyta</taxon>
        <taxon>Bangiophyceae</taxon>
        <taxon>Cyanidiales</taxon>
        <taxon>Cyanidiaceae</taxon>
        <taxon>Cyanidium</taxon>
    </lineage>
</organism>
<dbReference type="Gene3D" id="1.10.10.60">
    <property type="entry name" value="Homeodomain-like"/>
    <property type="match status" value="2"/>
</dbReference>
<evidence type="ECO:0000256" key="1">
    <source>
        <dbReference type="ARBA" id="ARBA00023242"/>
    </source>
</evidence>
<feature type="domain" description="Myb-like" evidence="3">
    <location>
        <begin position="431"/>
        <end position="486"/>
    </location>
</feature>
<sequence>MTTGCDPSLVLVVASLEQMSAAGGIGRALVHRALADDALLERLNREATGCAFLERLHARLMLEYLEGLEAKRVDGRLGWAPLFEAANVVRASHPHGMGDSGEVVYAQLMVELLTQCVLQRCGEMASGGQYEALAMTPLEELVQEVESESGAAAVRKRLHELQQLQVHLRHLGDDVQTGASERVAERQALLTAEALKPVLLEQYPHWVMNWALTRYRRCVAEWLGAPLLSRLVQEARSPMLQALGIVEGAERTATHNETTETAVETPVLSVTKPARKVAAGAKAAGKRARRRTAAAQCAAPTEDVDVSPNKRPCVRRTTAARSPKTRAANVDTVSSSSSSDDQRPEASRGNRRAGGGLMRRLLQPSAVAADRSDLWHEDANVGGIAQTPTAKTAAAPPRRVRAAVNVPDAVPSPEPSPASTVRGSESARKRHFCRYSSAEDAALLEGLQQCGIGHWKLILQRIGSRLHPSHRSTSSLRDRVRQLGWRREDFPIPNALLDEIRSGGEINALGRVRFTAVEDEALRRGLQHYGWGAWKTILQHGAFHPRRNWRALKDRARHLQRSMPGFPLMADGVNAS</sequence>
<keyword evidence="1" id="KW-0539">Nucleus</keyword>
<name>A0AAV9IXT4_CYACA</name>
<dbReference type="Proteomes" id="UP001301350">
    <property type="component" value="Unassembled WGS sequence"/>
</dbReference>
<protein>
    <recommendedName>
        <fullName evidence="3">Myb-like domain-containing protein</fullName>
    </recommendedName>
</protein>
<dbReference type="InterPro" id="IPR052450">
    <property type="entry name" value="TRBD-Containing_Protein"/>
</dbReference>
<evidence type="ECO:0000256" key="2">
    <source>
        <dbReference type="SAM" id="MobiDB-lite"/>
    </source>
</evidence>
<dbReference type="SUPFAM" id="SSF46689">
    <property type="entry name" value="Homeodomain-like"/>
    <property type="match status" value="2"/>
</dbReference>